<evidence type="ECO:0000256" key="1">
    <source>
        <dbReference type="SAM" id="MobiDB-lite"/>
    </source>
</evidence>
<feature type="compositionally biased region" description="Polar residues" evidence="1">
    <location>
        <begin position="182"/>
        <end position="194"/>
    </location>
</feature>
<reference evidence="2 3" key="1">
    <citation type="submission" date="2021-07" db="EMBL/GenBank/DDBJ databases">
        <title>The Aristolochia fimbriata genome: insights into angiosperm evolution, floral development and chemical biosynthesis.</title>
        <authorList>
            <person name="Jiao Y."/>
        </authorList>
    </citation>
    <scope>NUCLEOTIDE SEQUENCE [LARGE SCALE GENOMIC DNA]</scope>
    <source>
        <strain evidence="2">IBCAS-2021</strain>
        <tissue evidence="2">Leaf</tissue>
    </source>
</reference>
<evidence type="ECO:0000313" key="2">
    <source>
        <dbReference type="EMBL" id="KAG9445295.1"/>
    </source>
</evidence>
<accession>A0AAV7E8W2</accession>
<dbReference type="EMBL" id="JAINDJ010000006">
    <property type="protein sequence ID" value="KAG9445295.1"/>
    <property type="molecule type" value="Genomic_DNA"/>
</dbReference>
<comment type="caution">
    <text evidence="2">The sequence shown here is derived from an EMBL/GenBank/DDBJ whole genome shotgun (WGS) entry which is preliminary data.</text>
</comment>
<dbReference type="AlphaFoldDB" id="A0AAV7E8W2"/>
<keyword evidence="3" id="KW-1185">Reference proteome</keyword>
<sequence length="224" mass="25257">MGGRLCVLIRQSIIDERQPNDKVRRPKMGEKGDGVLLAERGSNILGFFKPSCLRMEKKRHVTALESFIEKPSKLKKLSTLEEWLAASPACMKRDHVTCTTTTSNIGSSQYSSRVCPWTDQYSSSSLKNIINPSRFGPNSLHDHEHLMANYCSTTSMENSPNFCQAQDSVCVERERRHLAHEGSNTITGRSQQSGKPKKKVSFRLPDESDIRYISYSQEGERGSK</sequence>
<gene>
    <name evidence="2" type="ORF">H6P81_016635</name>
</gene>
<evidence type="ECO:0000313" key="3">
    <source>
        <dbReference type="Proteomes" id="UP000825729"/>
    </source>
</evidence>
<proteinExistence type="predicted"/>
<name>A0AAV7E8W2_ARIFI</name>
<dbReference type="Proteomes" id="UP000825729">
    <property type="component" value="Unassembled WGS sequence"/>
</dbReference>
<feature type="region of interest" description="Disordered" evidence="1">
    <location>
        <begin position="180"/>
        <end position="205"/>
    </location>
</feature>
<organism evidence="2 3">
    <name type="scientific">Aristolochia fimbriata</name>
    <name type="common">White veined hardy Dutchman's pipe vine</name>
    <dbReference type="NCBI Taxonomy" id="158543"/>
    <lineage>
        <taxon>Eukaryota</taxon>
        <taxon>Viridiplantae</taxon>
        <taxon>Streptophyta</taxon>
        <taxon>Embryophyta</taxon>
        <taxon>Tracheophyta</taxon>
        <taxon>Spermatophyta</taxon>
        <taxon>Magnoliopsida</taxon>
        <taxon>Magnoliidae</taxon>
        <taxon>Piperales</taxon>
        <taxon>Aristolochiaceae</taxon>
        <taxon>Aristolochia</taxon>
    </lineage>
</organism>
<protein>
    <submittedName>
        <fullName evidence="2">Uncharacterized protein</fullName>
    </submittedName>
</protein>